<dbReference type="Pfam" id="PF00355">
    <property type="entry name" value="Rieske"/>
    <property type="match status" value="1"/>
</dbReference>
<evidence type="ECO:0000256" key="4">
    <source>
        <dbReference type="ARBA" id="ARBA00023004"/>
    </source>
</evidence>
<sequence>MYINFWYPICTSEELKATEPLSVQVLGLPFVAFRDTEGVPHVLANTCVHRGGSLSKGWVKDGCVVCPYHGWRFGGDGKCQLVPSLENGSKIPARAKVDSYPVQEQYDIVFAFLGDLPEEERPPMYEIEEYEDEAWRVTETIILDIGCFYERSMENGVDPIHNEFVHPIQGSPKPIPGSVEYPDTPWGTGVTGRMAEVGTKATGVEADAMKSDPATLSAGSWHHGPNTLITWITFGEGRTLHQYMFEAPVDGDHTKVYLVNLRSFNLEPKHDDFIREANLRVTVEDIAVLEGLYPVRTPETRTKEILISGDKGISRYRDCLEGLNARGWRLDSKALQENHGDVAYAIPCPERRNSGNWVLESVPLMAAA</sequence>
<dbReference type="GO" id="GO:0016491">
    <property type="term" value="F:oxidoreductase activity"/>
    <property type="evidence" value="ECO:0007669"/>
    <property type="project" value="UniProtKB-KW"/>
</dbReference>
<dbReference type="PANTHER" id="PTHR21266">
    <property type="entry name" value="IRON-SULFUR DOMAIN CONTAINING PROTEIN"/>
    <property type="match status" value="1"/>
</dbReference>
<dbReference type="Pfam" id="PF19112">
    <property type="entry name" value="VanA_C"/>
    <property type="match status" value="1"/>
</dbReference>
<dbReference type="CDD" id="cd03469">
    <property type="entry name" value="Rieske_RO_Alpha_N"/>
    <property type="match status" value="1"/>
</dbReference>
<keyword evidence="1" id="KW-0001">2Fe-2S</keyword>
<dbReference type="Gene3D" id="2.102.10.10">
    <property type="entry name" value="Rieske [2Fe-2S] iron-sulphur domain"/>
    <property type="match status" value="1"/>
</dbReference>
<gene>
    <name evidence="7" type="ORF">METZ01_LOCUS194139</name>
</gene>
<name>A0A382DSQ7_9ZZZZ</name>
<evidence type="ECO:0000313" key="7">
    <source>
        <dbReference type="EMBL" id="SVB41285.1"/>
    </source>
</evidence>
<evidence type="ECO:0000259" key="6">
    <source>
        <dbReference type="PROSITE" id="PS51296"/>
    </source>
</evidence>
<organism evidence="7">
    <name type="scientific">marine metagenome</name>
    <dbReference type="NCBI Taxonomy" id="408172"/>
    <lineage>
        <taxon>unclassified sequences</taxon>
        <taxon>metagenomes</taxon>
        <taxon>ecological metagenomes</taxon>
    </lineage>
</organism>
<dbReference type="SUPFAM" id="SSF50022">
    <property type="entry name" value="ISP domain"/>
    <property type="match status" value="1"/>
</dbReference>
<proteinExistence type="predicted"/>
<keyword evidence="4" id="KW-0408">Iron</keyword>
<dbReference type="EMBL" id="UINC01040843">
    <property type="protein sequence ID" value="SVB41285.1"/>
    <property type="molecule type" value="Genomic_DNA"/>
</dbReference>
<evidence type="ECO:0000256" key="3">
    <source>
        <dbReference type="ARBA" id="ARBA00023002"/>
    </source>
</evidence>
<dbReference type="InterPro" id="IPR017941">
    <property type="entry name" value="Rieske_2Fe-2S"/>
</dbReference>
<dbReference type="PROSITE" id="PS51296">
    <property type="entry name" value="RIESKE"/>
    <property type="match status" value="1"/>
</dbReference>
<feature type="non-terminal residue" evidence="7">
    <location>
        <position position="368"/>
    </location>
</feature>
<keyword evidence="3" id="KW-0560">Oxidoreductase</keyword>
<dbReference type="InterPro" id="IPR050584">
    <property type="entry name" value="Cholesterol_7-desaturase"/>
</dbReference>
<keyword evidence="5" id="KW-0411">Iron-sulfur</keyword>
<dbReference type="SUPFAM" id="SSF55961">
    <property type="entry name" value="Bet v1-like"/>
    <property type="match status" value="1"/>
</dbReference>
<evidence type="ECO:0000256" key="2">
    <source>
        <dbReference type="ARBA" id="ARBA00022723"/>
    </source>
</evidence>
<protein>
    <recommendedName>
        <fullName evidence="6">Rieske domain-containing protein</fullName>
    </recommendedName>
</protein>
<keyword evidence="2" id="KW-0479">Metal-binding</keyword>
<evidence type="ECO:0000256" key="5">
    <source>
        <dbReference type="ARBA" id="ARBA00023014"/>
    </source>
</evidence>
<reference evidence="7" key="1">
    <citation type="submission" date="2018-05" db="EMBL/GenBank/DDBJ databases">
        <authorList>
            <person name="Lanie J.A."/>
            <person name="Ng W.-L."/>
            <person name="Kazmierczak K.M."/>
            <person name="Andrzejewski T.M."/>
            <person name="Davidsen T.M."/>
            <person name="Wayne K.J."/>
            <person name="Tettelin H."/>
            <person name="Glass J.I."/>
            <person name="Rusch D."/>
            <person name="Podicherti R."/>
            <person name="Tsui H.-C.T."/>
            <person name="Winkler M.E."/>
        </authorList>
    </citation>
    <scope>NUCLEOTIDE SEQUENCE</scope>
</reference>
<feature type="domain" description="Rieske" evidence="6">
    <location>
        <begin position="6"/>
        <end position="111"/>
    </location>
</feature>
<dbReference type="GO" id="GO:0046872">
    <property type="term" value="F:metal ion binding"/>
    <property type="evidence" value="ECO:0007669"/>
    <property type="project" value="UniProtKB-KW"/>
</dbReference>
<dbReference type="AlphaFoldDB" id="A0A382DSQ7"/>
<accession>A0A382DSQ7</accession>
<dbReference type="Gene3D" id="3.90.380.10">
    <property type="entry name" value="Naphthalene 1,2-dioxygenase Alpha Subunit, Chain A, domain 1"/>
    <property type="match status" value="1"/>
</dbReference>
<dbReference type="GO" id="GO:0051537">
    <property type="term" value="F:2 iron, 2 sulfur cluster binding"/>
    <property type="evidence" value="ECO:0007669"/>
    <property type="project" value="UniProtKB-KW"/>
</dbReference>
<dbReference type="InterPro" id="IPR044043">
    <property type="entry name" value="VanA_C_cat"/>
</dbReference>
<evidence type="ECO:0000256" key="1">
    <source>
        <dbReference type="ARBA" id="ARBA00022714"/>
    </source>
</evidence>
<dbReference type="PANTHER" id="PTHR21266:SF60">
    <property type="entry name" value="3-KETOSTEROID-9-ALPHA-MONOOXYGENASE, OXYGENASE COMPONENT"/>
    <property type="match status" value="1"/>
</dbReference>
<dbReference type="InterPro" id="IPR036922">
    <property type="entry name" value="Rieske_2Fe-2S_sf"/>
</dbReference>